<reference evidence="2" key="1">
    <citation type="journal article" date="2022" name="Mol. Ecol. Resour.">
        <title>The genomes of chicory, endive, great burdock and yacon provide insights into Asteraceae palaeo-polyploidization history and plant inulin production.</title>
        <authorList>
            <person name="Fan W."/>
            <person name="Wang S."/>
            <person name="Wang H."/>
            <person name="Wang A."/>
            <person name="Jiang F."/>
            <person name="Liu H."/>
            <person name="Zhao H."/>
            <person name="Xu D."/>
            <person name="Zhang Y."/>
        </authorList>
    </citation>
    <scope>NUCLEOTIDE SEQUENCE [LARGE SCALE GENOMIC DNA]</scope>
    <source>
        <strain evidence="2">cv. Yunnan</strain>
    </source>
</reference>
<sequence>MRGRRCWIYLCPNFNILSSENGYLLHLFEETIERVACFSDALQFMEGNMEAIQVMCSSSVHVEEQIENHTRSMDTRRAQKVF</sequence>
<organism evidence="1 2">
    <name type="scientific">Smallanthus sonchifolius</name>
    <dbReference type="NCBI Taxonomy" id="185202"/>
    <lineage>
        <taxon>Eukaryota</taxon>
        <taxon>Viridiplantae</taxon>
        <taxon>Streptophyta</taxon>
        <taxon>Embryophyta</taxon>
        <taxon>Tracheophyta</taxon>
        <taxon>Spermatophyta</taxon>
        <taxon>Magnoliopsida</taxon>
        <taxon>eudicotyledons</taxon>
        <taxon>Gunneridae</taxon>
        <taxon>Pentapetalae</taxon>
        <taxon>asterids</taxon>
        <taxon>campanulids</taxon>
        <taxon>Asterales</taxon>
        <taxon>Asteraceae</taxon>
        <taxon>Asteroideae</taxon>
        <taxon>Heliantheae alliance</taxon>
        <taxon>Millerieae</taxon>
        <taxon>Smallanthus</taxon>
    </lineage>
</organism>
<proteinExistence type="predicted"/>
<dbReference type="EMBL" id="CM042036">
    <property type="protein sequence ID" value="KAI3744958.1"/>
    <property type="molecule type" value="Genomic_DNA"/>
</dbReference>
<protein>
    <submittedName>
        <fullName evidence="1">Uncharacterized protein</fullName>
    </submittedName>
</protein>
<accession>A0ACB9DEP9</accession>
<reference evidence="1 2" key="2">
    <citation type="journal article" date="2022" name="Mol. Ecol. Resour.">
        <title>The genomes of chicory, endive, great burdock and yacon provide insights into Asteraceae paleo-polyploidization history and plant inulin production.</title>
        <authorList>
            <person name="Fan W."/>
            <person name="Wang S."/>
            <person name="Wang H."/>
            <person name="Wang A."/>
            <person name="Jiang F."/>
            <person name="Liu H."/>
            <person name="Zhao H."/>
            <person name="Xu D."/>
            <person name="Zhang Y."/>
        </authorList>
    </citation>
    <scope>NUCLEOTIDE SEQUENCE [LARGE SCALE GENOMIC DNA]</scope>
    <source>
        <strain evidence="2">cv. Yunnan</strain>
        <tissue evidence="1">Leaves</tissue>
    </source>
</reference>
<evidence type="ECO:0000313" key="1">
    <source>
        <dbReference type="EMBL" id="KAI3744958.1"/>
    </source>
</evidence>
<dbReference type="Proteomes" id="UP001056120">
    <property type="component" value="Linkage Group LG19"/>
</dbReference>
<name>A0ACB9DEP9_9ASTR</name>
<evidence type="ECO:0000313" key="2">
    <source>
        <dbReference type="Proteomes" id="UP001056120"/>
    </source>
</evidence>
<keyword evidence="2" id="KW-1185">Reference proteome</keyword>
<comment type="caution">
    <text evidence="1">The sequence shown here is derived from an EMBL/GenBank/DDBJ whole genome shotgun (WGS) entry which is preliminary data.</text>
</comment>
<gene>
    <name evidence="1" type="ORF">L1987_58057</name>
</gene>